<dbReference type="STRING" id="1835702.A0A1F5LG83"/>
<comment type="similarity">
    <text evidence="5">Belongs to the flavokinase family.</text>
</comment>
<comment type="caution">
    <text evidence="20">The sequence shown here is derived from an EMBL/GenBank/DDBJ whole genome shotgun (WGS) entry which is preliminary data.</text>
</comment>
<dbReference type="RefSeq" id="XP_022487666.1">
    <property type="nucleotide sequence ID" value="XM_022632487.1"/>
</dbReference>
<sequence length="207" mass="22858">MRPDKPRDPVAGPDAGPEAPYPVRLSGPVIKGFGRGSKDLGIPTANIPADDLSEKHPELTSGVYYGVVALDPKTYQHESESSTSEAVILPAVLSIGYNPFYKNTVRSVEIHIMPPLTEPSPTAAAAGQTKFNRLPDFYTTKLNLLILGYIRPEFDYVSLEALVEDIRVDCEVARESLLRDSYKCYIVDDGKATGKVREDREWLVSFE</sequence>
<evidence type="ECO:0000259" key="19">
    <source>
        <dbReference type="SMART" id="SM00904"/>
    </source>
</evidence>
<comment type="function">
    <text evidence="3">Catalyzes the phosphorylation of riboflavin (vitamin B2) to form flavin mononucleotide (FMN) coenzyme.</text>
</comment>
<keyword evidence="8" id="KW-0285">Flavoprotein</keyword>
<evidence type="ECO:0000256" key="9">
    <source>
        <dbReference type="ARBA" id="ARBA00022643"/>
    </source>
</evidence>
<evidence type="ECO:0000256" key="17">
    <source>
        <dbReference type="ARBA" id="ARBA00047880"/>
    </source>
</evidence>
<comment type="catalytic activity">
    <reaction evidence="17">
        <text>riboflavin + ATP = FMN + ADP + H(+)</text>
        <dbReference type="Rhea" id="RHEA:14357"/>
        <dbReference type="ChEBI" id="CHEBI:15378"/>
        <dbReference type="ChEBI" id="CHEBI:30616"/>
        <dbReference type="ChEBI" id="CHEBI:57986"/>
        <dbReference type="ChEBI" id="CHEBI:58210"/>
        <dbReference type="ChEBI" id="CHEBI:456216"/>
        <dbReference type="EC" id="2.7.1.26"/>
    </reaction>
</comment>
<dbReference type="Proteomes" id="UP000177622">
    <property type="component" value="Unassembled WGS sequence"/>
</dbReference>
<reference evidence="20 21" key="1">
    <citation type="journal article" date="2016" name="Sci. Rep.">
        <title>Penicillium arizonense, a new, genome sequenced fungal species, reveals a high chemical diversity in secreted metabolites.</title>
        <authorList>
            <person name="Grijseels S."/>
            <person name="Nielsen J.C."/>
            <person name="Randelovic M."/>
            <person name="Nielsen J."/>
            <person name="Nielsen K.F."/>
            <person name="Workman M."/>
            <person name="Frisvad J.C."/>
        </authorList>
    </citation>
    <scope>NUCLEOTIDE SEQUENCE [LARGE SCALE GENOMIC DNA]</scope>
    <source>
        <strain evidence="20 21">CBS 141311</strain>
    </source>
</reference>
<proteinExistence type="inferred from homology"/>
<comment type="pathway">
    <text evidence="4">Cofactor biosynthesis; FMN biosynthesis; FMN from riboflavin (ATP route): step 1/1.</text>
</comment>
<evidence type="ECO:0000313" key="20">
    <source>
        <dbReference type="EMBL" id="OGE52224.1"/>
    </source>
</evidence>
<feature type="domain" description="Riboflavin kinase" evidence="19">
    <location>
        <begin position="18"/>
        <end position="178"/>
    </location>
</feature>
<evidence type="ECO:0000256" key="18">
    <source>
        <dbReference type="SAM" id="MobiDB-lite"/>
    </source>
</evidence>
<evidence type="ECO:0000256" key="12">
    <source>
        <dbReference type="ARBA" id="ARBA00022741"/>
    </source>
</evidence>
<dbReference type="InterPro" id="IPR015865">
    <property type="entry name" value="Riboflavin_kinase_bac/euk"/>
</dbReference>
<dbReference type="GeneID" id="34577221"/>
<keyword evidence="11" id="KW-0479">Metal-binding</keyword>
<dbReference type="SUPFAM" id="SSF82114">
    <property type="entry name" value="Riboflavin kinase-like"/>
    <property type="match status" value="1"/>
</dbReference>
<dbReference type="UniPathway" id="UPA00276">
    <property type="reaction ID" value="UER00406"/>
</dbReference>
<dbReference type="InterPro" id="IPR023465">
    <property type="entry name" value="Riboflavin_kinase_dom_sf"/>
</dbReference>
<dbReference type="Gene3D" id="2.40.30.30">
    <property type="entry name" value="Riboflavin kinase-like"/>
    <property type="match status" value="1"/>
</dbReference>
<dbReference type="EC" id="2.7.1.26" evidence="6"/>
<dbReference type="EMBL" id="LXJU01000011">
    <property type="protein sequence ID" value="OGE52224.1"/>
    <property type="molecule type" value="Genomic_DNA"/>
</dbReference>
<keyword evidence="14" id="KW-0067">ATP-binding</keyword>
<keyword evidence="15" id="KW-0460">Magnesium</keyword>
<dbReference type="GO" id="GO:0005739">
    <property type="term" value="C:mitochondrion"/>
    <property type="evidence" value="ECO:0007669"/>
    <property type="project" value="TreeGrafter"/>
</dbReference>
<evidence type="ECO:0000256" key="4">
    <source>
        <dbReference type="ARBA" id="ARBA00005201"/>
    </source>
</evidence>
<organism evidence="20 21">
    <name type="scientific">Penicillium arizonense</name>
    <dbReference type="NCBI Taxonomy" id="1835702"/>
    <lineage>
        <taxon>Eukaryota</taxon>
        <taxon>Fungi</taxon>
        <taxon>Dikarya</taxon>
        <taxon>Ascomycota</taxon>
        <taxon>Pezizomycotina</taxon>
        <taxon>Eurotiomycetes</taxon>
        <taxon>Eurotiomycetidae</taxon>
        <taxon>Eurotiales</taxon>
        <taxon>Aspergillaceae</taxon>
        <taxon>Penicillium</taxon>
    </lineage>
</organism>
<evidence type="ECO:0000256" key="1">
    <source>
        <dbReference type="ARBA" id="ARBA00001946"/>
    </source>
</evidence>
<evidence type="ECO:0000256" key="8">
    <source>
        <dbReference type="ARBA" id="ARBA00022630"/>
    </source>
</evidence>
<protein>
    <recommendedName>
        <fullName evidence="7">Riboflavin kinase</fullName>
        <ecNumber evidence="6">2.7.1.26</ecNumber>
    </recommendedName>
    <alternativeName>
        <fullName evidence="16">Flavin mononucleotide kinase 1</fullName>
    </alternativeName>
</protein>
<dbReference type="InterPro" id="IPR023468">
    <property type="entry name" value="Riboflavin_kinase"/>
</dbReference>
<dbReference type="AlphaFoldDB" id="A0A1F5LG83"/>
<comment type="cofactor">
    <cofactor evidence="2">
        <name>Zn(2+)</name>
        <dbReference type="ChEBI" id="CHEBI:29105"/>
    </cofactor>
</comment>
<dbReference type="GO" id="GO:0005524">
    <property type="term" value="F:ATP binding"/>
    <property type="evidence" value="ECO:0007669"/>
    <property type="project" value="UniProtKB-KW"/>
</dbReference>
<evidence type="ECO:0000256" key="13">
    <source>
        <dbReference type="ARBA" id="ARBA00022777"/>
    </source>
</evidence>
<evidence type="ECO:0000256" key="3">
    <source>
        <dbReference type="ARBA" id="ARBA00003572"/>
    </source>
</evidence>
<evidence type="ECO:0000256" key="2">
    <source>
        <dbReference type="ARBA" id="ARBA00001947"/>
    </source>
</evidence>
<feature type="region of interest" description="Disordered" evidence="18">
    <location>
        <begin position="1"/>
        <end position="23"/>
    </location>
</feature>
<dbReference type="SMART" id="SM00904">
    <property type="entry name" value="Flavokinase"/>
    <property type="match status" value="1"/>
</dbReference>
<dbReference type="OrthoDB" id="276388at2759"/>
<gene>
    <name evidence="20" type="ORF">PENARI_c011G01000</name>
</gene>
<evidence type="ECO:0000256" key="14">
    <source>
        <dbReference type="ARBA" id="ARBA00022840"/>
    </source>
</evidence>
<evidence type="ECO:0000256" key="15">
    <source>
        <dbReference type="ARBA" id="ARBA00022842"/>
    </source>
</evidence>
<evidence type="ECO:0000256" key="7">
    <source>
        <dbReference type="ARBA" id="ARBA00017394"/>
    </source>
</evidence>
<evidence type="ECO:0000256" key="16">
    <source>
        <dbReference type="ARBA" id="ARBA00029960"/>
    </source>
</evidence>
<comment type="cofactor">
    <cofactor evidence="1">
        <name>Mg(2+)</name>
        <dbReference type="ChEBI" id="CHEBI:18420"/>
    </cofactor>
</comment>
<keyword evidence="12" id="KW-0547">Nucleotide-binding</keyword>
<keyword evidence="21" id="KW-1185">Reference proteome</keyword>
<dbReference type="GO" id="GO:0009398">
    <property type="term" value="P:FMN biosynthetic process"/>
    <property type="evidence" value="ECO:0007669"/>
    <property type="project" value="UniProtKB-UniPathway"/>
</dbReference>
<dbReference type="GO" id="GO:0008531">
    <property type="term" value="F:riboflavin kinase activity"/>
    <property type="evidence" value="ECO:0007669"/>
    <property type="project" value="UniProtKB-EC"/>
</dbReference>
<keyword evidence="13" id="KW-0418">Kinase</keyword>
<keyword evidence="9" id="KW-0288">FMN</keyword>
<name>A0A1F5LG83_PENAI</name>
<evidence type="ECO:0000256" key="6">
    <source>
        <dbReference type="ARBA" id="ARBA00012105"/>
    </source>
</evidence>
<evidence type="ECO:0000313" key="21">
    <source>
        <dbReference type="Proteomes" id="UP000177622"/>
    </source>
</evidence>
<dbReference type="PANTHER" id="PTHR22749">
    <property type="entry name" value="RIBOFLAVIN KINASE/FMN ADENYLYLTRANSFERASE"/>
    <property type="match status" value="1"/>
</dbReference>
<dbReference type="Pfam" id="PF01687">
    <property type="entry name" value="Flavokinase"/>
    <property type="match status" value="1"/>
</dbReference>
<keyword evidence="10" id="KW-0808">Transferase</keyword>
<dbReference type="FunFam" id="2.40.30.30:FF:000008">
    <property type="entry name" value="Riboflavin kinase"/>
    <property type="match status" value="1"/>
</dbReference>
<accession>A0A1F5LG83</accession>
<evidence type="ECO:0000256" key="10">
    <source>
        <dbReference type="ARBA" id="ARBA00022679"/>
    </source>
</evidence>
<evidence type="ECO:0000256" key="11">
    <source>
        <dbReference type="ARBA" id="ARBA00022723"/>
    </source>
</evidence>
<dbReference type="GO" id="GO:0046872">
    <property type="term" value="F:metal ion binding"/>
    <property type="evidence" value="ECO:0007669"/>
    <property type="project" value="UniProtKB-KW"/>
</dbReference>
<dbReference type="PANTHER" id="PTHR22749:SF6">
    <property type="entry name" value="RIBOFLAVIN KINASE"/>
    <property type="match status" value="1"/>
</dbReference>
<dbReference type="GO" id="GO:0009231">
    <property type="term" value="P:riboflavin biosynthetic process"/>
    <property type="evidence" value="ECO:0007669"/>
    <property type="project" value="InterPro"/>
</dbReference>
<evidence type="ECO:0000256" key="5">
    <source>
        <dbReference type="ARBA" id="ARBA00010108"/>
    </source>
</evidence>